<feature type="compositionally biased region" description="Polar residues" evidence="1">
    <location>
        <begin position="212"/>
        <end position="226"/>
    </location>
</feature>
<gene>
    <name evidence="2" type="ORF">TrVE_jg13335</name>
</gene>
<accession>A0A9W7F0N2</accession>
<comment type="caution">
    <text evidence="2">The sequence shown here is derived from an EMBL/GenBank/DDBJ whole genome shotgun (WGS) entry which is preliminary data.</text>
</comment>
<organism evidence="2 3">
    <name type="scientific">Triparma verrucosa</name>
    <dbReference type="NCBI Taxonomy" id="1606542"/>
    <lineage>
        <taxon>Eukaryota</taxon>
        <taxon>Sar</taxon>
        <taxon>Stramenopiles</taxon>
        <taxon>Ochrophyta</taxon>
        <taxon>Bolidophyceae</taxon>
        <taxon>Parmales</taxon>
        <taxon>Triparmaceae</taxon>
        <taxon>Triparma</taxon>
    </lineage>
</organism>
<evidence type="ECO:0000313" key="2">
    <source>
        <dbReference type="EMBL" id="GMH99334.1"/>
    </source>
</evidence>
<name>A0A9W7F0N2_9STRA</name>
<dbReference type="AlphaFoldDB" id="A0A9W7F0N2"/>
<sequence>MATTSPPSQNRVQGSSSKFTLSDIHNASLQKQSISFDVLIHEEPKALLASMMEDYDGEMMRQVLINTVRPGKEVIVHWIFGKEGASKDAFDLILRLQAVGAEDAENEEGEEAEDHPPIKILVTSVQENALEELKNSVDTFAALASPPSASSSSKVVRVFVESGEILLRQRPFGQTTFQFNAEAGMRGKFKRHTRGTRGNRPTDTKNQHTQHESAANENLPRSTTFGSDPIISTSASAVNSSMRAFTQGSTAVEKATALINSVAGTKLQMFSQITKKLAELFKRMSRIFYERFAKEKVIDQRMSEQFIRERAFIKEMLDTVDNLSTAKRLGGTVNEDVEKFYDLSGEGGTGWGRSVANIDVAASTLFAKLWLLDTYERQKEQKHIRIRKVWKEVDGTRSTQFIRTVNLPGFIERMFEVWFTWDQIVNETGRQVYVIAFAPLGEYQGETHSCVDGTEHVVRGVSSGVHRIKELTDNTCEWTRVQRVDLKVKGMPKAVVQVITKNQLGFANEIQELYRRNGKEVDREKMDALTQIMRERRGKSCPDTFAGQANEV</sequence>
<protein>
    <submittedName>
        <fullName evidence="2">Uncharacterized protein</fullName>
    </submittedName>
</protein>
<dbReference type="EMBL" id="BRXX01000233">
    <property type="protein sequence ID" value="GMH99334.1"/>
    <property type="molecule type" value="Genomic_DNA"/>
</dbReference>
<reference evidence="3" key="1">
    <citation type="journal article" date="2023" name="Commun. Biol.">
        <title>Genome analysis of Parmales, the sister group of diatoms, reveals the evolutionary specialization of diatoms from phago-mixotrophs to photoautotrophs.</title>
        <authorList>
            <person name="Ban H."/>
            <person name="Sato S."/>
            <person name="Yoshikawa S."/>
            <person name="Yamada K."/>
            <person name="Nakamura Y."/>
            <person name="Ichinomiya M."/>
            <person name="Sato N."/>
            <person name="Blanc-Mathieu R."/>
            <person name="Endo H."/>
            <person name="Kuwata A."/>
            <person name="Ogata H."/>
        </authorList>
    </citation>
    <scope>NUCLEOTIDE SEQUENCE [LARGE SCALE GENOMIC DNA]</scope>
    <source>
        <strain evidence="3">NIES 3699</strain>
    </source>
</reference>
<keyword evidence="3" id="KW-1185">Reference proteome</keyword>
<feature type="compositionally biased region" description="Basic and acidic residues" evidence="1">
    <location>
        <begin position="200"/>
        <end position="211"/>
    </location>
</feature>
<feature type="region of interest" description="Disordered" evidence="1">
    <location>
        <begin position="188"/>
        <end position="226"/>
    </location>
</feature>
<proteinExistence type="predicted"/>
<dbReference type="InterPro" id="IPR023393">
    <property type="entry name" value="START-like_dom_sf"/>
</dbReference>
<feature type="compositionally biased region" description="Basic residues" evidence="1">
    <location>
        <begin position="188"/>
        <end position="197"/>
    </location>
</feature>
<dbReference type="Proteomes" id="UP001165160">
    <property type="component" value="Unassembled WGS sequence"/>
</dbReference>
<evidence type="ECO:0000256" key="1">
    <source>
        <dbReference type="SAM" id="MobiDB-lite"/>
    </source>
</evidence>
<dbReference type="Gene3D" id="3.30.530.20">
    <property type="match status" value="1"/>
</dbReference>
<evidence type="ECO:0000313" key="3">
    <source>
        <dbReference type="Proteomes" id="UP001165160"/>
    </source>
</evidence>